<protein>
    <submittedName>
        <fullName evidence="1">Uncharacterized protein</fullName>
    </submittedName>
</protein>
<dbReference type="EMBL" id="SJPM01000007">
    <property type="protein sequence ID" value="TWT95162.1"/>
    <property type="molecule type" value="Genomic_DNA"/>
</dbReference>
<reference evidence="1 2" key="1">
    <citation type="submission" date="2019-02" db="EMBL/GenBank/DDBJ databases">
        <title>Deep-cultivation of Planctomycetes and their phenomic and genomic characterization uncovers novel biology.</title>
        <authorList>
            <person name="Wiegand S."/>
            <person name="Jogler M."/>
            <person name="Boedeker C."/>
            <person name="Pinto D."/>
            <person name="Vollmers J."/>
            <person name="Rivas-Marin E."/>
            <person name="Kohn T."/>
            <person name="Peeters S.H."/>
            <person name="Heuer A."/>
            <person name="Rast P."/>
            <person name="Oberbeckmann S."/>
            <person name="Bunk B."/>
            <person name="Jeske O."/>
            <person name="Meyerdierks A."/>
            <person name="Storesund J.E."/>
            <person name="Kallscheuer N."/>
            <person name="Luecker S."/>
            <person name="Lage O.M."/>
            <person name="Pohl T."/>
            <person name="Merkel B.J."/>
            <person name="Hornburger P."/>
            <person name="Mueller R.-W."/>
            <person name="Bruemmer F."/>
            <person name="Labrenz M."/>
            <person name="Spormann A.M."/>
            <person name="Op Den Camp H."/>
            <person name="Overmann J."/>
            <person name="Amann R."/>
            <person name="Jetten M.S.M."/>
            <person name="Mascher T."/>
            <person name="Medema M.H."/>
            <person name="Devos D.P."/>
            <person name="Kaster A.-K."/>
            <person name="Ovreas L."/>
            <person name="Rohde M."/>
            <person name="Galperin M.Y."/>
            <person name="Jogler C."/>
        </authorList>
    </citation>
    <scope>NUCLEOTIDE SEQUENCE [LARGE SCALE GENOMIC DNA]</scope>
    <source>
        <strain evidence="1 2">Pla100</strain>
    </source>
</reference>
<keyword evidence="2" id="KW-1185">Reference proteome</keyword>
<proteinExistence type="predicted"/>
<comment type="caution">
    <text evidence="1">The sequence shown here is derived from an EMBL/GenBank/DDBJ whole genome shotgun (WGS) entry which is preliminary data.</text>
</comment>
<sequence>MPICVGASQSRGLDRQYGSGLTKRHVGNKLLKIFAIRGGSARLTEVAIQHNDACDWPTQVLRMIFERILSLGTFAMVTNLPHTRLPQVNKGSLLKVSFGDLGRTLIRGVHDNHP</sequence>
<evidence type="ECO:0000313" key="2">
    <source>
        <dbReference type="Proteomes" id="UP000316213"/>
    </source>
</evidence>
<dbReference type="Proteomes" id="UP000316213">
    <property type="component" value="Unassembled WGS sequence"/>
</dbReference>
<evidence type="ECO:0000313" key="1">
    <source>
        <dbReference type="EMBL" id="TWT95162.1"/>
    </source>
</evidence>
<organism evidence="1 2">
    <name type="scientific">Neorhodopirellula pilleata</name>
    <dbReference type="NCBI Taxonomy" id="2714738"/>
    <lineage>
        <taxon>Bacteria</taxon>
        <taxon>Pseudomonadati</taxon>
        <taxon>Planctomycetota</taxon>
        <taxon>Planctomycetia</taxon>
        <taxon>Pirellulales</taxon>
        <taxon>Pirellulaceae</taxon>
        <taxon>Neorhodopirellula</taxon>
    </lineage>
</organism>
<dbReference type="AlphaFoldDB" id="A0A5C6A5A7"/>
<gene>
    <name evidence="1" type="ORF">Pla100_37470</name>
</gene>
<name>A0A5C6A5A7_9BACT</name>
<accession>A0A5C6A5A7</accession>